<evidence type="ECO:0000313" key="6">
    <source>
        <dbReference type="Proteomes" id="UP000005566"/>
    </source>
</evidence>
<sequence length="270" mass="31357">MPATKSISFLEKVNQYPHSTYIYHTKIEEHLLMHRHNKHQLTYIEGGAAYLKTKDNSYFLPARHFVWIPAGMNHFIELKTTVSIIRNIYIPPAILNNNLFYAQMGIYPAPNLILEMILFTENWTENIFAKEKSKCQYIKTLGNIIPEMSKKPMPVVLPTTTSERLSPILNHIHLHIEQTLLLKNVATLFGFSSRSLSRLFRTTIDISFLQYVKIYRIIFSMEKLLQTDMSISEISYASGYNSPATFSNTFYNLVKVRPVQFRKSNRAISK</sequence>
<dbReference type="GO" id="GO:0003700">
    <property type="term" value="F:DNA-binding transcription factor activity"/>
    <property type="evidence" value="ECO:0007669"/>
    <property type="project" value="InterPro"/>
</dbReference>
<dbReference type="InterPro" id="IPR003313">
    <property type="entry name" value="AraC-bd"/>
</dbReference>
<dbReference type="PANTHER" id="PTHR11019:SF159">
    <property type="entry name" value="TRANSCRIPTIONAL REGULATOR-RELATED"/>
    <property type="match status" value="1"/>
</dbReference>
<protein>
    <submittedName>
        <fullName evidence="5">Transcription regulator protein</fullName>
    </submittedName>
</protein>
<proteinExistence type="predicted"/>
<evidence type="ECO:0000313" key="5">
    <source>
        <dbReference type="EMBL" id="EIA09814.1"/>
    </source>
</evidence>
<dbReference type="PANTHER" id="PTHR11019">
    <property type="entry name" value="HTH-TYPE TRANSCRIPTIONAL REGULATOR NIMR"/>
    <property type="match status" value="1"/>
</dbReference>
<dbReference type="InterPro" id="IPR009057">
    <property type="entry name" value="Homeodomain-like_sf"/>
</dbReference>
<dbReference type="OrthoDB" id="1266582at2"/>
<evidence type="ECO:0000256" key="3">
    <source>
        <dbReference type="ARBA" id="ARBA00023163"/>
    </source>
</evidence>
<dbReference type="InterPro" id="IPR018060">
    <property type="entry name" value="HTH_AraC"/>
</dbReference>
<dbReference type="eggNOG" id="COG4977">
    <property type="taxonomic scope" value="Bacteria"/>
</dbReference>
<comment type="caution">
    <text evidence="5">The sequence shown here is derived from an EMBL/GenBank/DDBJ whole genome shotgun (WGS) entry which is preliminary data.</text>
</comment>
<evidence type="ECO:0000259" key="4">
    <source>
        <dbReference type="PROSITE" id="PS01124"/>
    </source>
</evidence>
<feature type="domain" description="HTH araC/xylS-type" evidence="4">
    <location>
        <begin position="166"/>
        <end position="264"/>
    </location>
</feature>
<dbReference type="PROSITE" id="PS01124">
    <property type="entry name" value="HTH_ARAC_FAMILY_2"/>
    <property type="match status" value="1"/>
</dbReference>
<organism evidence="5 6">
    <name type="scientific">Flavobacterium frigoris (strain PS1)</name>
    <dbReference type="NCBI Taxonomy" id="1086011"/>
    <lineage>
        <taxon>Bacteria</taxon>
        <taxon>Pseudomonadati</taxon>
        <taxon>Bacteroidota</taxon>
        <taxon>Flavobacteriia</taxon>
        <taxon>Flavobacteriales</taxon>
        <taxon>Flavobacteriaceae</taxon>
        <taxon>Flavobacterium</taxon>
    </lineage>
</organism>
<keyword evidence="2" id="KW-0238">DNA-binding</keyword>
<dbReference type="STRING" id="1086011.HJ01_00911"/>
<accession>H7FP13</accession>
<dbReference type="SMART" id="SM00342">
    <property type="entry name" value="HTH_ARAC"/>
    <property type="match status" value="1"/>
</dbReference>
<evidence type="ECO:0000256" key="2">
    <source>
        <dbReference type="ARBA" id="ARBA00023125"/>
    </source>
</evidence>
<dbReference type="AlphaFoldDB" id="H7FP13"/>
<dbReference type="Pfam" id="PF02311">
    <property type="entry name" value="AraC_binding"/>
    <property type="match status" value="1"/>
</dbReference>
<gene>
    <name evidence="5" type="ORF">HJ01_00911</name>
</gene>
<dbReference type="PATRIC" id="fig|1086011.3.peg.895"/>
<dbReference type="Pfam" id="PF12833">
    <property type="entry name" value="HTH_18"/>
    <property type="match status" value="1"/>
</dbReference>
<dbReference type="InterPro" id="IPR014710">
    <property type="entry name" value="RmlC-like_jellyroll"/>
</dbReference>
<name>H7FP13_FLAFP</name>
<reference evidence="5 6" key="1">
    <citation type="journal article" date="2014" name="Acta Crystallogr. D">
        <title>Structure-based characterization and antifreeze properties of a hyperactive ice-binding protein from the Antarctic bacterium Flavobacterium frigoris PS1.</title>
        <authorList>
            <person name="Do H."/>
            <person name="Kim S.J."/>
            <person name="Kim H.J."/>
            <person name="Lee J.H."/>
        </authorList>
    </citation>
    <scope>NUCLEOTIDE SEQUENCE [LARGE SCALE GENOMIC DNA]</scope>
    <source>
        <strain evidence="5 6">PS1</strain>
    </source>
</reference>
<keyword evidence="1" id="KW-0805">Transcription regulation</keyword>
<keyword evidence="3" id="KW-0804">Transcription</keyword>
<dbReference type="Gene3D" id="2.60.120.10">
    <property type="entry name" value="Jelly Rolls"/>
    <property type="match status" value="1"/>
</dbReference>
<dbReference type="InterPro" id="IPR011051">
    <property type="entry name" value="RmlC_Cupin_sf"/>
</dbReference>
<dbReference type="RefSeq" id="WP_007137088.1">
    <property type="nucleotide sequence ID" value="NZ_AHKF01000011.1"/>
</dbReference>
<dbReference type="EMBL" id="AHKF01000011">
    <property type="protein sequence ID" value="EIA09814.1"/>
    <property type="molecule type" value="Genomic_DNA"/>
</dbReference>
<dbReference type="SUPFAM" id="SSF51182">
    <property type="entry name" value="RmlC-like cupins"/>
    <property type="match status" value="1"/>
</dbReference>
<keyword evidence="6" id="KW-1185">Reference proteome</keyword>
<dbReference type="Proteomes" id="UP000005566">
    <property type="component" value="Unassembled WGS sequence"/>
</dbReference>
<dbReference type="SUPFAM" id="SSF46689">
    <property type="entry name" value="Homeodomain-like"/>
    <property type="match status" value="2"/>
</dbReference>
<evidence type="ECO:0000256" key="1">
    <source>
        <dbReference type="ARBA" id="ARBA00023015"/>
    </source>
</evidence>
<dbReference type="GO" id="GO:0043565">
    <property type="term" value="F:sequence-specific DNA binding"/>
    <property type="evidence" value="ECO:0007669"/>
    <property type="project" value="InterPro"/>
</dbReference>
<dbReference type="Gene3D" id="1.10.10.60">
    <property type="entry name" value="Homeodomain-like"/>
    <property type="match status" value="2"/>
</dbReference>